<reference evidence="1 2" key="1">
    <citation type="submission" date="2015-11" db="EMBL/GenBank/DDBJ databases">
        <title>Complete genome sequencing of a biphenyl-degrading bacterium, Pseudomonas putida KF715 (=NBRC110667).</title>
        <authorList>
            <person name="Suenaga H."/>
            <person name="Fujihara N."/>
            <person name="Watanabe T."/>
            <person name="Hirose J."/>
            <person name="Kimura N."/>
            <person name="Yamazoe A."/>
            <person name="Hosoyama A."/>
            <person name="Shimodaira J."/>
            <person name="Furukawa K."/>
        </authorList>
    </citation>
    <scope>NUCLEOTIDE SEQUENCE [LARGE SCALE GENOMIC DNA]</scope>
    <source>
        <strain evidence="1 2">KF715</strain>
        <plasmid evidence="2">Plasmid pkf715a dna</plasmid>
    </source>
</reference>
<name>A0A1L7NNI7_PSEPU</name>
<gene>
    <name evidence="1" type="ORF">KF715C_pA5160</name>
</gene>
<protein>
    <recommendedName>
        <fullName evidence="3">SprT-like domain-containing protein</fullName>
    </recommendedName>
</protein>
<dbReference type="AlphaFoldDB" id="A0A1L7NNI7"/>
<keyword evidence="1" id="KW-0614">Plasmid</keyword>
<sequence>MDIIDISASTVQQHNAQFPREVEIVREVDRILRMRLFPHKRVWVDVRFDYGMAEHSSSKVTLMQISGEVHGIAEVRFQGLFLWQDFQTFFYEVVPHELAHVLMELRCAERGVTMDKAHSDEWIDLVLDINPDAEPAAKVKGNFDDRPVKLQKGGIACECDCDDLSSFVVVANTPSTVMKLKGEDLCCSECSSAYRRIQKEQWPAEILSALSFYEGVMERKVHNAPLSR</sequence>
<geneLocation type="plasmid" evidence="2">
    <name>pkf715a dna</name>
</geneLocation>
<dbReference type="RefSeq" id="WP_042920483.1">
    <property type="nucleotide sequence ID" value="NZ_AP015030.1"/>
</dbReference>
<evidence type="ECO:0000313" key="1">
    <source>
        <dbReference type="EMBL" id="BAW27021.1"/>
    </source>
</evidence>
<evidence type="ECO:0000313" key="2">
    <source>
        <dbReference type="Proteomes" id="UP000218731"/>
    </source>
</evidence>
<accession>A0A1L7NNI7</accession>
<dbReference type="EMBL" id="AP015030">
    <property type="protein sequence ID" value="BAW27021.1"/>
    <property type="molecule type" value="Genomic_DNA"/>
</dbReference>
<evidence type="ECO:0008006" key="3">
    <source>
        <dbReference type="Google" id="ProtNLM"/>
    </source>
</evidence>
<organism evidence="1 2">
    <name type="scientific">Pseudomonas putida</name>
    <name type="common">Arthrobacter siderocapsulatus</name>
    <dbReference type="NCBI Taxonomy" id="303"/>
    <lineage>
        <taxon>Bacteria</taxon>
        <taxon>Pseudomonadati</taxon>
        <taxon>Pseudomonadota</taxon>
        <taxon>Gammaproteobacteria</taxon>
        <taxon>Pseudomonadales</taxon>
        <taxon>Pseudomonadaceae</taxon>
        <taxon>Pseudomonas</taxon>
    </lineage>
</organism>
<proteinExistence type="predicted"/>
<dbReference type="Proteomes" id="UP000218731">
    <property type="component" value="Plasmid pKF715A"/>
</dbReference>